<dbReference type="InterPro" id="IPR013428">
    <property type="entry name" value="Membrane-bound_put_N"/>
</dbReference>
<evidence type="ECO:0000256" key="4">
    <source>
        <dbReference type="PROSITE-ProRule" id="PRU00433"/>
    </source>
</evidence>
<dbReference type="InterPro" id="IPR013427">
    <property type="entry name" value="Haem-bd_dom_put"/>
</dbReference>
<keyword evidence="3 4" id="KW-0408">Iron</keyword>
<dbReference type="InterPro" id="IPR011042">
    <property type="entry name" value="6-blade_b-propeller_TolB-like"/>
</dbReference>
<dbReference type="Pfam" id="PF13646">
    <property type="entry name" value="HEAT_2"/>
    <property type="match status" value="1"/>
</dbReference>
<dbReference type="InterPro" id="IPR055557">
    <property type="entry name" value="DUF7133"/>
</dbReference>
<dbReference type="SUPFAM" id="SSF46626">
    <property type="entry name" value="Cytochrome c"/>
    <property type="match status" value="1"/>
</dbReference>
<dbReference type="SMART" id="SM00567">
    <property type="entry name" value="EZ_HEAT"/>
    <property type="match status" value="4"/>
</dbReference>
<dbReference type="AlphaFoldDB" id="A0A225DR59"/>
<dbReference type="GO" id="GO:0046872">
    <property type="term" value="F:metal ion binding"/>
    <property type="evidence" value="ECO:0007669"/>
    <property type="project" value="UniProtKB-KW"/>
</dbReference>
<evidence type="ECO:0000313" key="7">
    <source>
        <dbReference type="Proteomes" id="UP000214646"/>
    </source>
</evidence>
<name>A0A225DR59_9BACT</name>
<dbReference type="Proteomes" id="UP000214646">
    <property type="component" value="Unassembled WGS sequence"/>
</dbReference>
<accession>A0A225DR59</accession>
<sequence>MAAPPTRPVIKLNGHGFTLPEGFTIELAAAPPVVLRPVAAAFDDAGRLYVTEASGTNDPVQKQLAEKPHRLFRLKDEDGDGRFELSNVFAEKLMLPQGVMTLGGSVYVGNPPVITKLTETAGSGKGDRRETWFDGKTLTGCANDLHGPYRGPDGWIYWTKGAFAKQDYTLPNGKPWSTRASHIFRARPDGTGIEPVMTGGMDNPVDVVFTPSGERIFTTTFFQHPGGGHRDGLIHAVYGGVYGKDHDPVNAHPWTGPDLMPVLTHLGAAAPCGLHRYESSALGADYKDNLFACCFNMHKVTRHVLIPDGATYRTKDEDFLVSDNIDFHPTDVIEDADGSLLVVDTGGWYKLCCPTSQFPKPDVFGAIYRVRKIGAEREADPLGNTIAWDKRGPAELVSLLGAARPVVRRRAVEALGAKGEAAIPELKNTVGKSPSVEARRNALWAAARIPGGAAIAQTALKDTDDSVRQVALHVISLHRDKSAVPGLFDILKTGSAHNKRAAAEALGRLGDKAAVSALLAAIAEPTDRVLRHSLIYALIETGDADGTAAGLKSLSLAVRRAAMIALDQMGRSPGVEAVAKELTAADPETRDVARWIVGRHPEWADALATHFRALLTLDNQKETGDASSDLTLQMARFARAKSIQTLLAERVKDGVLPVQARQAALRACGLAGLKEPPAEWYAAVATAARDENPDLVRTAIELARTLPAPKSPPEGYADALAGGVRNEKLPVEVRFQALALKPGGVGTLDAGVFDQLTAALHRDKPVPVRSAAADVLAKASLTDAQLLALTAHLKTTGPMELDRLLEPFARGTDEKAGLALLEALKNSPLRAGLRIDMLKPRLVKYNEVVHEAAGELYTVLNADVVAQAEKLNTLVAHINKYPGDVRRGQAVFRGTKATCLTCHAVGYIGGNVGPDLTKIGGVRTERDLLEAIVFPSASFVRSYEPVKVTTLDGKVFSGILKKDAPDELVLTISATETVRVARADVDAVTPGTVSVMPSGLDQQLSPQELADLVAFLKACK</sequence>
<evidence type="ECO:0000313" key="6">
    <source>
        <dbReference type="EMBL" id="OWK43882.1"/>
    </source>
</evidence>
<keyword evidence="2 4" id="KW-0479">Metal-binding</keyword>
<dbReference type="InterPro" id="IPR036909">
    <property type="entry name" value="Cyt_c-like_dom_sf"/>
</dbReference>
<dbReference type="InterPro" id="IPR004155">
    <property type="entry name" value="PBS_lyase_HEAT"/>
</dbReference>
<comment type="caution">
    <text evidence="6">The sequence shown here is derived from an EMBL/GenBank/DDBJ whole genome shotgun (WGS) entry which is preliminary data.</text>
</comment>
<evidence type="ECO:0000256" key="1">
    <source>
        <dbReference type="ARBA" id="ARBA00022617"/>
    </source>
</evidence>
<dbReference type="InterPro" id="IPR016024">
    <property type="entry name" value="ARM-type_fold"/>
</dbReference>
<dbReference type="PANTHER" id="PTHR33546:SF1">
    <property type="entry name" value="LARGE, MULTIFUNCTIONAL SECRETED PROTEIN"/>
    <property type="match status" value="1"/>
</dbReference>
<reference evidence="7" key="1">
    <citation type="submission" date="2017-06" db="EMBL/GenBank/DDBJ databases">
        <title>Genome analysis of Fimbriiglobus ruber SP5, the first member of the order Planctomycetales with confirmed chitinolytic capability.</title>
        <authorList>
            <person name="Ravin N.V."/>
            <person name="Rakitin A.L."/>
            <person name="Ivanova A.A."/>
            <person name="Beletsky A.V."/>
            <person name="Kulichevskaya I.S."/>
            <person name="Mardanov A.V."/>
            <person name="Dedysh S.N."/>
        </authorList>
    </citation>
    <scope>NUCLEOTIDE SEQUENCE [LARGE SCALE GENOMIC DNA]</scope>
    <source>
        <strain evidence="7">SP5</strain>
    </source>
</reference>
<dbReference type="InterPro" id="IPR009056">
    <property type="entry name" value="Cyt_c-like_dom"/>
</dbReference>
<dbReference type="InterPro" id="IPR011989">
    <property type="entry name" value="ARM-like"/>
</dbReference>
<dbReference type="NCBIfam" id="TIGR02603">
    <property type="entry name" value="CxxCH_TIGR02603"/>
    <property type="match status" value="1"/>
</dbReference>
<dbReference type="GO" id="GO:0009055">
    <property type="term" value="F:electron transfer activity"/>
    <property type="evidence" value="ECO:0007669"/>
    <property type="project" value="InterPro"/>
</dbReference>
<dbReference type="PANTHER" id="PTHR33546">
    <property type="entry name" value="LARGE, MULTIFUNCTIONAL SECRETED PROTEIN-RELATED"/>
    <property type="match status" value="1"/>
</dbReference>
<evidence type="ECO:0000256" key="3">
    <source>
        <dbReference type="ARBA" id="ARBA00023004"/>
    </source>
</evidence>
<feature type="domain" description="Cytochrome c" evidence="5">
    <location>
        <begin position="883"/>
        <end position="1020"/>
    </location>
</feature>
<dbReference type="Gene3D" id="1.25.10.10">
    <property type="entry name" value="Leucine-rich Repeat Variant"/>
    <property type="match status" value="2"/>
</dbReference>
<proteinExistence type="predicted"/>
<dbReference type="PROSITE" id="PS51007">
    <property type="entry name" value="CYTC"/>
    <property type="match status" value="1"/>
</dbReference>
<evidence type="ECO:0000256" key="2">
    <source>
        <dbReference type="ARBA" id="ARBA00022723"/>
    </source>
</evidence>
<dbReference type="Pfam" id="PF23500">
    <property type="entry name" value="DUF7133"/>
    <property type="match status" value="1"/>
</dbReference>
<evidence type="ECO:0000259" key="5">
    <source>
        <dbReference type="PROSITE" id="PS51007"/>
    </source>
</evidence>
<dbReference type="SUPFAM" id="SSF48371">
    <property type="entry name" value="ARM repeat"/>
    <property type="match status" value="2"/>
</dbReference>
<dbReference type="NCBIfam" id="TIGR02604">
    <property type="entry name" value="Piru_Ver_Nterm"/>
    <property type="match status" value="1"/>
</dbReference>
<dbReference type="Gene3D" id="2.120.10.30">
    <property type="entry name" value="TolB, C-terminal domain"/>
    <property type="match status" value="1"/>
</dbReference>
<dbReference type="InterPro" id="IPR011041">
    <property type="entry name" value="Quinoprot_gluc/sorb_DH_b-prop"/>
</dbReference>
<dbReference type="EMBL" id="NIDE01000004">
    <property type="protein sequence ID" value="OWK43882.1"/>
    <property type="molecule type" value="Genomic_DNA"/>
</dbReference>
<dbReference type="SUPFAM" id="SSF50952">
    <property type="entry name" value="Soluble quinoprotein glucose dehydrogenase"/>
    <property type="match status" value="1"/>
</dbReference>
<dbReference type="Gene3D" id="1.10.760.10">
    <property type="entry name" value="Cytochrome c-like domain"/>
    <property type="match status" value="1"/>
</dbReference>
<organism evidence="6 7">
    <name type="scientific">Fimbriiglobus ruber</name>
    <dbReference type="NCBI Taxonomy" id="1908690"/>
    <lineage>
        <taxon>Bacteria</taxon>
        <taxon>Pseudomonadati</taxon>
        <taxon>Planctomycetota</taxon>
        <taxon>Planctomycetia</taxon>
        <taxon>Gemmatales</taxon>
        <taxon>Gemmataceae</taxon>
        <taxon>Fimbriiglobus</taxon>
    </lineage>
</organism>
<gene>
    <name evidence="6" type="ORF">FRUB_03481</name>
</gene>
<keyword evidence="7" id="KW-1185">Reference proteome</keyword>
<protein>
    <recommendedName>
        <fullName evidence="5">Cytochrome c domain-containing protein</fullName>
    </recommendedName>
</protein>
<dbReference type="GO" id="GO:0020037">
    <property type="term" value="F:heme binding"/>
    <property type="evidence" value="ECO:0007669"/>
    <property type="project" value="InterPro"/>
</dbReference>
<keyword evidence="1 4" id="KW-0349">Heme</keyword>